<protein>
    <submittedName>
        <fullName evidence="1">DUF1800 domain-containing protein</fullName>
    </submittedName>
</protein>
<evidence type="ECO:0000313" key="1">
    <source>
        <dbReference type="EMBL" id="MEQ7846935.1"/>
    </source>
</evidence>
<organism evidence="1 2">
    <name type="scientific">Nocardioides kribbensis</name>
    <dbReference type="NCBI Taxonomy" id="305517"/>
    <lineage>
        <taxon>Bacteria</taxon>
        <taxon>Bacillati</taxon>
        <taxon>Actinomycetota</taxon>
        <taxon>Actinomycetes</taxon>
        <taxon>Propionibacteriales</taxon>
        <taxon>Nocardioidaceae</taxon>
        <taxon>Nocardioides</taxon>
    </lineage>
</organism>
<evidence type="ECO:0000313" key="2">
    <source>
        <dbReference type="Proteomes" id="UP001482520"/>
    </source>
</evidence>
<dbReference type="RefSeq" id="WP_349804163.1">
    <property type="nucleotide sequence ID" value="NZ_JBEGDP010000005.1"/>
</dbReference>
<reference evidence="1 2" key="1">
    <citation type="submission" date="2024-02" db="EMBL/GenBank/DDBJ databases">
        <title>Full genome sequence of Nocardioides kribbensis.</title>
        <authorList>
            <person name="Poletto B.L."/>
            <person name="Silva G."/>
            <person name="Galante D."/>
            <person name="Campos K.R."/>
            <person name="Santos M.B.N."/>
            <person name="Sacchi C.T."/>
        </authorList>
    </citation>
    <scope>NUCLEOTIDE SEQUENCE [LARGE SCALE GENOMIC DNA]</scope>
    <source>
        <strain evidence="1 2">O4R</strain>
    </source>
</reference>
<dbReference type="Proteomes" id="UP001482520">
    <property type="component" value="Unassembled WGS sequence"/>
</dbReference>
<keyword evidence="2" id="KW-1185">Reference proteome</keyword>
<dbReference type="EMBL" id="JBEGDP010000005">
    <property type="protein sequence ID" value="MEQ7846935.1"/>
    <property type="molecule type" value="Genomic_DNA"/>
</dbReference>
<accession>A0ABV1NWT0</accession>
<comment type="caution">
    <text evidence="1">The sequence shown here is derived from an EMBL/GenBank/DDBJ whole genome shotgun (WGS) entry which is preliminary data.</text>
</comment>
<name>A0ABV1NWT0_9ACTN</name>
<dbReference type="InterPro" id="IPR014917">
    <property type="entry name" value="DUF1800"/>
</dbReference>
<gene>
    <name evidence="1" type="ORF">V6R90_06555</name>
</gene>
<proteinExistence type="predicted"/>
<dbReference type="Pfam" id="PF08811">
    <property type="entry name" value="DUF1800"/>
    <property type="match status" value="1"/>
</dbReference>
<sequence>MRTPRLVSATYAPGRYARTPVLGAGARHLVTRFSYGVTPELTAEVKAAGGGMAWFRDQLATADSARAESLADWWPDLHRGPADLWQRQVTDVRGTWEVMYDYARRAMARRITSRQQVLEVMTEFWEGHLHVPAIGDAQAVWRAPYGEIMRRHALGRFDEMLVEAITHPSMLIFLDGATSTKAHPNENLGRELLELHTLGVGNYTEDDVKASARILTGYRVDLWRTWAATYRPEDHWTGPVQVAGFSHDNAAADGREVVRAYLVHLAHHPATARRIARKLALRFVSDTPSDALVERLAATYLANDTAIKPVLMKLVNSREFRTSRRTKLRDPAEDVVATYRALGLPLEPPSDGEAAANAMIWQSETIGLKPFAWPRPDGQPLTNAAWDSPARALASMAMHWSMSGGWWPEHGTTYKKPTEWVPEFPIVFRDLVDHMARRVHARPSSASLLQGACTATGIAPDATITADHALMKWHFPRLLAALLDHPDHYLR</sequence>